<organism evidence="1 2">
    <name type="scientific">Fusarium venenatum</name>
    <dbReference type="NCBI Taxonomy" id="56646"/>
    <lineage>
        <taxon>Eukaryota</taxon>
        <taxon>Fungi</taxon>
        <taxon>Dikarya</taxon>
        <taxon>Ascomycota</taxon>
        <taxon>Pezizomycotina</taxon>
        <taxon>Sordariomycetes</taxon>
        <taxon>Hypocreomycetidae</taxon>
        <taxon>Hypocreales</taxon>
        <taxon>Nectriaceae</taxon>
        <taxon>Fusarium</taxon>
    </lineage>
</organism>
<proteinExistence type="predicted"/>
<evidence type="ECO:0000313" key="1">
    <source>
        <dbReference type="EMBL" id="CEI60381.1"/>
    </source>
</evidence>
<reference evidence="2" key="1">
    <citation type="submission" date="2014-10" db="EMBL/GenBank/DDBJ databases">
        <authorList>
            <person name="King R."/>
        </authorList>
    </citation>
    <scope>NUCLEOTIDE SEQUENCE [LARGE SCALE GENOMIC DNA]</scope>
    <source>
        <strain evidence="2">A3/5</strain>
    </source>
</reference>
<name>A0A2L2T5Q9_9HYPO</name>
<keyword evidence="2" id="KW-1185">Reference proteome</keyword>
<protein>
    <submittedName>
        <fullName evidence="1">Uncharacterized protein</fullName>
    </submittedName>
</protein>
<dbReference type="Proteomes" id="UP000245910">
    <property type="component" value="Chromosome II"/>
</dbReference>
<dbReference type="EMBL" id="LN649230">
    <property type="protein sequence ID" value="CEI60381.1"/>
    <property type="molecule type" value="Genomic_DNA"/>
</dbReference>
<accession>A0A2L2T5Q9</accession>
<dbReference type="AlphaFoldDB" id="A0A2L2T5Q9"/>
<sequence>MAIAMANRNMLTKEVLSVVGIADSVCEGFDKTNVASTTSVYTASGEIASSYATSYSYFIGNMYLYIKKLNRTQLG</sequence>
<evidence type="ECO:0000313" key="2">
    <source>
        <dbReference type="Proteomes" id="UP000245910"/>
    </source>
</evidence>